<comment type="caution">
    <text evidence="4">The sequence shown here is derived from an EMBL/GenBank/DDBJ whole genome shotgun (WGS) entry which is preliminary data.</text>
</comment>
<feature type="compositionally biased region" description="Low complexity" evidence="2">
    <location>
        <begin position="189"/>
        <end position="209"/>
    </location>
</feature>
<protein>
    <recommendedName>
        <fullName evidence="3">CCDC92/74 N-terminal domain-containing protein</fullName>
    </recommendedName>
</protein>
<dbReference type="EMBL" id="JAXCGZ010023540">
    <property type="protein sequence ID" value="KAK7007722.1"/>
    <property type="molecule type" value="Genomic_DNA"/>
</dbReference>
<name>A0AAN8W971_HALRR</name>
<proteinExistence type="predicted"/>
<gene>
    <name evidence="4" type="ORF">SK128_027320</name>
</gene>
<keyword evidence="5" id="KW-1185">Reference proteome</keyword>
<organism evidence="4 5">
    <name type="scientific">Halocaridina rubra</name>
    <name type="common">Hawaiian red shrimp</name>
    <dbReference type="NCBI Taxonomy" id="373956"/>
    <lineage>
        <taxon>Eukaryota</taxon>
        <taxon>Metazoa</taxon>
        <taxon>Ecdysozoa</taxon>
        <taxon>Arthropoda</taxon>
        <taxon>Crustacea</taxon>
        <taxon>Multicrustacea</taxon>
        <taxon>Malacostraca</taxon>
        <taxon>Eumalacostraca</taxon>
        <taxon>Eucarida</taxon>
        <taxon>Decapoda</taxon>
        <taxon>Pleocyemata</taxon>
        <taxon>Caridea</taxon>
        <taxon>Atyoidea</taxon>
        <taxon>Atyidae</taxon>
        <taxon>Halocaridina</taxon>
    </lineage>
</organism>
<dbReference type="Proteomes" id="UP001381693">
    <property type="component" value="Unassembled WGS sequence"/>
</dbReference>
<accession>A0AAN8W971</accession>
<evidence type="ECO:0000259" key="3">
    <source>
        <dbReference type="Pfam" id="PF14916"/>
    </source>
</evidence>
<dbReference type="AlphaFoldDB" id="A0AAN8W971"/>
<feature type="domain" description="CCDC92/74 N-terminal" evidence="3">
    <location>
        <begin position="48"/>
        <end position="89"/>
    </location>
</feature>
<evidence type="ECO:0000313" key="4">
    <source>
        <dbReference type="EMBL" id="KAK7007722.1"/>
    </source>
</evidence>
<feature type="compositionally biased region" description="Basic and acidic residues" evidence="2">
    <location>
        <begin position="336"/>
        <end position="349"/>
    </location>
</feature>
<reference evidence="4 5" key="1">
    <citation type="submission" date="2023-11" db="EMBL/GenBank/DDBJ databases">
        <title>Halocaridina rubra genome assembly.</title>
        <authorList>
            <person name="Smith C."/>
        </authorList>
    </citation>
    <scope>NUCLEOTIDE SEQUENCE [LARGE SCALE GENOMIC DNA]</scope>
    <source>
        <strain evidence="4">EP-1</strain>
        <tissue evidence="4">Whole</tissue>
    </source>
</reference>
<keyword evidence="1" id="KW-0175">Coiled coil</keyword>
<evidence type="ECO:0000256" key="1">
    <source>
        <dbReference type="SAM" id="Coils"/>
    </source>
</evidence>
<feature type="compositionally biased region" description="Polar residues" evidence="2">
    <location>
        <begin position="252"/>
        <end position="261"/>
    </location>
</feature>
<evidence type="ECO:0000256" key="2">
    <source>
        <dbReference type="SAM" id="MobiDB-lite"/>
    </source>
</evidence>
<dbReference type="Pfam" id="PF14916">
    <property type="entry name" value="CCDC92"/>
    <property type="match status" value="1"/>
</dbReference>
<evidence type="ECO:0000313" key="5">
    <source>
        <dbReference type="Proteomes" id="UP001381693"/>
    </source>
</evidence>
<sequence length="349" mass="38554">MACGSVCASETPLGRDLSALEMTPDLSRPKKESKGSNRSTSYRVEGNVHEAIRFLQAEHEAVLQGLHQQVQTLQQRCDDLQFDAHLRHMIVSEDETWRKQVAELNRLLEERTTQVKQLEQHLQEQQKLQDDEREQHRWRELQLQQQVEAGERRVSDLKGEVARLRSQVRDLRIYSTALRTVKTRAPANSSRTATSPRPSTTASATGSRPLSRASRSSVGSLDSLESGPKSLGSEDGELGSWRGARLGGGTGTIPSRLTRSLTGGGAVKGPLSPTRRSSTFSLPPAQRSPPPSLPPLSSLQTERPSSSVTLPPITTTQGVTRHVRRQLRLGSAPVYEVDRNDAPMRQDQA</sequence>
<feature type="region of interest" description="Disordered" evidence="2">
    <location>
        <begin position="18"/>
        <end position="43"/>
    </location>
</feature>
<dbReference type="InterPro" id="IPR039496">
    <property type="entry name" value="CCDC92/74_N"/>
</dbReference>
<feature type="region of interest" description="Disordered" evidence="2">
    <location>
        <begin position="182"/>
        <end position="349"/>
    </location>
</feature>
<feature type="coiled-coil region" evidence="1">
    <location>
        <begin position="56"/>
        <end position="167"/>
    </location>
</feature>
<feature type="compositionally biased region" description="Polar residues" evidence="2">
    <location>
        <begin position="300"/>
        <end position="319"/>
    </location>
</feature>